<protein>
    <submittedName>
        <fullName evidence="1">Uncharacterized protein</fullName>
    </submittedName>
</protein>
<reference evidence="1" key="1">
    <citation type="journal article" date="2018" name="Virulence">
        <title>Coexistence of two novel resistance plasmids, blaKPC-2-carrying p14057A and tetA(A) -carrying p14057B, in Pseudomonas aeruginosa.</title>
        <authorList>
            <person name="Shi L."/>
            <person name="Liang Q."/>
            <person name="Feng J."/>
            <person name="Zhan Z."/>
            <person name="Zhao Y."/>
            <person name="Yang W."/>
            <person name="Yang H."/>
            <person name="Chen Y."/>
            <person name="Huang M."/>
            <person name="Tong Y."/>
            <person name="Li X."/>
            <person name="Yin Z."/>
            <person name="Wang J."/>
            <person name="Zhou D."/>
        </authorList>
    </citation>
    <scope>NUCLEOTIDE SEQUENCE</scope>
    <source>
        <plasmid evidence="1">p14057A</plasmid>
    </source>
</reference>
<geneLocation type="plasmid" evidence="1">
    <name>p14057A</name>
</geneLocation>
<proteinExistence type="predicted"/>
<dbReference type="AlphaFoldDB" id="A0A218MAT1"/>
<dbReference type="RefSeq" id="WP_033995585.1">
    <property type="nucleotide sequence ID" value="NZ_CAADQK010000005.1"/>
</dbReference>
<sequence>MSRPTVVTVTEVSWNPGSYEVNVEQNGKMVVGRTRAGSDPGAAAAKAMQMAMEWGDPNYVILGSKKVLAFIPEQLRVKM</sequence>
<dbReference type="CDD" id="cd22564">
    <property type="entry name" value="AcrIF5"/>
    <property type="match status" value="1"/>
</dbReference>
<accession>A0A218MAT1</accession>
<organism evidence="1">
    <name type="scientific">Pseudomonas aeruginosa</name>
    <dbReference type="NCBI Taxonomy" id="287"/>
    <lineage>
        <taxon>Bacteria</taxon>
        <taxon>Pseudomonadati</taxon>
        <taxon>Pseudomonadota</taxon>
        <taxon>Gammaproteobacteria</taxon>
        <taxon>Pseudomonadales</taxon>
        <taxon>Pseudomonadaceae</taxon>
        <taxon>Pseudomonas</taxon>
    </lineage>
</organism>
<dbReference type="EMBL" id="KY296095">
    <property type="protein sequence ID" value="ASD54054.1"/>
    <property type="molecule type" value="Genomic_DNA"/>
</dbReference>
<keyword evidence="1" id="KW-0614">Plasmid</keyword>
<name>A0A218MAT1_PSEAI</name>
<evidence type="ECO:0000313" key="1">
    <source>
        <dbReference type="EMBL" id="ASD54054.1"/>
    </source>
</evidence>